<dbReference type="AlphaFoldDB" id="A0A1Y5XGR0"/>
<sequence length="135" mass="15093">MRCGFGVRCARGDEAATVSGWQYFGRTLPFTGLSPAATHLRFVAATGNDDEDELLREQFWFVRWGPTTDNVTAFLFRDGDELVLTFQFWREEQLLKHPGHVGAVFVVEIQAGEFAGILEDLVAILGRDQALPVTM</sequence>
<dbReference type="Proteomes" id="UP000192674">
    <property type="component" value="Unassembled WGS sequence"/>
</dbReference>
<proteinExistence type="predicted"/>
<dbReference type="EMBL" id="FWXV01000002">
    <property type="protein sequence ID" value="SMC92958.1"/>
    <property type="molecule type" value="Genomic_DNA"/>
</dbReference>
<evidence type="ECO:0000313" key="2">
    <source>
        <dbReference type="Proteomes" id="UP000192674"/>
    </source>
</evidence>
<accession>A0A1Y5XGR0</accession>
<protein>
    <submittedName>
        <fullName evidence="1">Uncharacterized protein</fullName>
    </submittedName>
</protein>
<name>A0A1Y5XGR0_KIBAR</name>
<reference evidence="1 2" key="1">
    <citation type="submission" date="2017-04" db="EMBL/GenBank/DDBJ databases">
        <authorList>
            <person name="Afonso C.L."/>
            <person name="Miller P.J."/>
            <person name="Scott M.A."/>
            <person name="Spackman E."/>
            <person name="Goraichik I."/>
            <person name="Dimitrov K.M."/>
            <person name="Suarez D.L."/>
            <person name="Swayne D.E."/>
        </authorList>
    </citation>
    <scope>NUCLEOTIDE SEQUENCE [LARGE SCALE GENOMIC DNA]</scope>
    <source>
        <strain evidence="1 2">DSM 43828</strain>
    </source>
</reference>
<organism evidence="1 2">
    <name type="scientific">Kibdelosporangium aridum</name>
    <dbReference type="NCBI Taxonomy" id="2030"/>
    <lineage>
        <taxon>Bacteria</taxon>
        <taxon>Bacillati</taxon>
        <taxon>Actinomycetota</taxon>
        <taxon>Actinomycetes</taxon>
        <taxon>Pseudonocardiales</taxon>
        <taxon>Pseudonocardiaceae</taxon>
        <taxon>Kibdelosporangium</taxon>
    </lineage>
</organism>
<keyword evidence="2" id="KW-1185">Reference proteome</keyword>
<evidence type="ECO:0000313" key="1">
    <source>
        <dbReference type="EMBL" id="SMC92958.1"/>
    </source>
</evidence>
<gene>
    <name evidence="1" type="ORF">SAMN05661093_02907</name>
</gene>